<evidence type="ECO:0000313" key="1">
    <source>
        <dbReference type="EMBL" id="MDS1821169.1"/>
    </source>
</evidence>
<sequence length="220" mass="25308">MSTDLKPIFFTEQPFYQPFVAHGNVWVRSEYESAGGMWNRNAVNFISDPIDAIVVPIVSTDENLGEIIGERATPMRTREALLERMTVEHQAMMNAAELYSYATNNIIDPFIAKAYDLEVEKTKNVSQSDLDAMLSKLNEHIDKLTNKDKTPVHQGCIDALLLMLKERFELVKGKTVFMFEKDMSNEVFYDTLVKTLADELSKRKDPDYRNLTPEARKYLR</sequence>
<dbReference type="RefSeq" id="WP_311020026.1">
    <property type="nucleotide sequence ID" value="NZ_JAUHGG010000003.1"/>
</dbReference>
<gene>
    <name evidence="1" type="ORF">QX249_10895</name>
</gene>
<evidence type="ECO:0000313" key="2">
    <source>
        <dbReference type="Proteomes" id="UP001253193"/>
    </source>
</evidence>
<dbReference type="AlphaFoldDB" id="A0AAW8PYS5"/>
<organism evidence="1 2">
    <name type="scientific">Vibrio parahaemolyticus</name>
    <dbReference type="NCBI Taxonomy" id="670"/>
    <lineage>
        <taxon>Bacteria</taxon>
        <taxon>Pseudomonadati</taxon>
        <taxon>Pseudomonadota</taxon>
        <taxon>Gammaproteobacteria</taxon>
        <taxon>Vibrionales</taxon>
        <taxon>Vibrionaceae</taxon>
        <taxon>Vibrio</taxon>
    </lineage>
</organism>
<dbReference type="Proteomes" id="UP001253193">
    <property type="component" value="Unassembled WGS sequence"/>
</dbReference>
<reference evidence="1" key="1">
    <citation type="submission" date="2023-06" db="EMBL/GenBank/DDBJ databases">
        <title>Genomic Diversity of Vibrio spp. and Metagenomic Analysis of Pathogens in Florida Gulf Coastal Waters Following Hurricane Ian.</title>
        <authorList>
            <person name="Brumfield K.D."/>
        </authorList>
    </citation>
    <scope>NUCLEOTIDE SEQUENCE</scope>
    <source>
        <strain evidence="1">WBS2B-138</strain>
    </source>
</reference>
<proteinExistence type="predicted"/>
<dbReference type="EMBL" id="JAUHGG010000003">
    <property type="protein sequence ID" value="MDS1821169.1"/>
    <property type="molecule type" value="Genomic_DNA"/>
</dbReference>
<accession>A0AAW8PYS5</accession>
<comment type="caution">
    <text evidence="1">The sequence shown here is derived from an EMBL/GenBank/DDBJ whole genome shotgun (WGS) entry which is preliminary data.</text>
</comment>
<name>A0AAW8PYS5_VIBPH</name>
<protein>
    <submittedName>
        <fullName evidence="1">Uncharacterized protein</fullName>
    </submittedName>
</protein>